<name>B7P9K5_IXOSC</name>
<dbReference type="PaxDb" id="6945-B7P9K5"/>
<dbReference type="VEuPathDB" id="VectorBase:ISCW001970"/>
<reference evidence="1 3" key="1">
    <citation type="submission" date="2008-03" db="EMBL/GenBank/DDBJ databases">
        <title>Annotation of Ixodes scapularis.</title>
        <authorList>
            <consortium name="Ixodes scapularis Genome Project Consortium"/>
            <person name="Caler E."/>
            <person name="Hannick L.I."/>
            <person name="Bidwell S."/>
            <person name="Joardar V."/>
            <person name="Thiagarajan M."/>
            <person name="Amedeo P."/>
            <person name="Galinsky K.J."/>
            <person name="Schobel S."/>
            <person name="Inman J."/>
            <person name="Hostetler J."/>
            <person name="Miller J."/>
            <person name="Hammond M."/>
            <person name="Megy K."/>
            <person name="Lawson D."/>
            <person name="Kodira C."/>
            <person name="Sutton G."/>
            <person name="Meyer J."/>
            <person name="Hill C.A."/>
            <person name="Birren B."/>
            <person name="Nene V."/>
            <person name="Collins F."/>
            <person name="Alarcon-Chaidez F."/>
            <person name="Wikel S."/>
            <person name="Strausberg R."/>
        </authorList>
    </citation>
    <scope>NUCLEOTIDE SEQUENCE [LARGE SCALE GENOMIC DNA]</scope>
    <source>
        <strain evidence="3">Wikel</strain>
        <strain evidence="1">Wikel colony</strain>
    </source>
</reference>
<dbReference type="HOGENOM" id="CLU_2239495_0_0_1"/>
<organism>
    <name type="scientific">Ixodes scapularis</name>
    <name type="common">Black-legged tick</name>
    <name type="synonym">Deer tick</name>
    <dbReference type="NCBI Taxonomy" id="6945"/>
    <lineage>
        <taxon>Eukaryota</taxon>
        <taxon>Metazoa</taxon>
        <taxon>Ecdysozoa</taxon>
        <taxon>Arthropoda</taxon>
        <taxon>Chelicerata</taxon>
        <taxon>Arachnida</taxon>
        <taxon>Acari</taxon>
        <taxon>Parasitiformes</taxon>
        <taxon>Ixodida</taxon>
        <taxon>Ixodoidea</taxon>
        <taxon>Ixodidae</taxon>
        <taxon>Ixodinae</taxon>
        <taxon>Ixodes</taxon>
    </lineage>
</organism>
<evidence type="ECO:0000313" key="2">
    <source>
        <dbReference type="EnsemblMetazoa" id="ISCW001970-PA"/>
    </source>
</evidence>
<keyword evidence="3" id="KW-1185">Reference proteome</keyword>
<dbReference type="EMBL" id="DS664475">
    <property type="protein sequence ID" value="EEC03277.1"/>
    <property type="molecule type" value="Genomic_DNA"/>
</dbReference>
<dbReference type="InParanoid" id="B7P9K5"/>
<gene>
    <name evidence="1" type="ORF">IscW_ISCW001970</name>
</gene>
<evidence type="ECO:0000313" key="1">
    <source>
        <dbReference type="EMBL" id="EEC03277.1"/>
    </source>
</evidence>
<dbReference type="VEuPathDB" id="VectorBase:ISCI001970"/>
<dbReference type="AlphaFoldDB" id="B7P9K5"/>
<protein>
    <submittedName>
        <fullName evidence="1 2">Uncharacterized protein</fullName>
    </submittedName>
</protein>
<proteinExistence type="predicted"/>
<accession>B7P9K5</accession>
<dbReference type="Proteomes" id="UP000001555">
    <property type="component" value="Unassembled WGS sequence"/>
</dbReference>
<reference evidence="2" key="2">
    <citation type="submission" date="2020-05" db="UniProtKB">
        <authorList>
            <consortium name="EnsemblMetazoa"/>
        </authorList>
    </citation>
    <scope>IDENTIFICATION</scope>
    <source>
        <strain evidence="2">wikel</strain>
    </source>
</reference>
<sequence length="105" mass="11237">MATSSLRYAGCPRTPPPIGGVAIRRKVVLVKSGRLLGLGGTKLSRQAMPLQQTPFERESVLHSDRWKHLAAGAAVAAASLASQEVTSGVRKRMAEWQTVAKCNGR</sequence>
<dbReference type="EMBL" id="ABJB011114505">
    <property type="status" value="NOT_ANNOTATED_CDS"/>
    <property type="molecule type" value="Genomic_DNA"/>
</dbReference>
<dbReference type="EnsemblMetazoa" id="ISCW001970-RA">
    <property type="protein sequence ID" value="ISCW001970-PA"/>
    <property type="gene ID" value="ISCW001970"/>
</dbReference>
<evidence type="ECO:0000313" key="3">
    <source>
        <dbReference type="Proteomes" id="UP000001555"/>
    </source>
</evidence>